<keyword evidence="2" id="KW-0496">Mitochondrion</keyword>
<accession>F2WZ93</accession>
<reference evidence="3" key="1">
    <citation type="journal article" date="2010" name="Folia Malacol.">
        <title>Characteristics of mitochondrial DNA of unionid bivalves (Mollusca: Bivalvia: Unionidae). II. Comparison of complete sequences of maternally inherited mitochondrial genomes of Sinanodonta woodiana and Unio pictorum.</title>
        <authorList>
            <person name="Soroka M."/>
        </authorList>
    </citation>
    <scope>NUCLEOTIDE SEQUENCE</scope>
    <source>
        <strain evidence="4">AW124</strain>
        <strain evidence="3">AW22</strain>
    </source>
</reference>
<geneLocation type="mitochondrion" evidence="2"/>
<evidence type="ECO:0000313" key="3">
    <source>
        <dbReference type="EMBL" id="ADP23791.1"/>
    </source>
</evidence>
<sequence length="62" mass="7088">MPQLSPMSWVMVIVVFVMFFIFFAVAMWWMIEGKYFVDYAGGVKDSLGKKPMKWGFGGGLVK</sequence>
<evidence type="ECO:0000313" key="5">
    <source>
        <dbReference type="EMBL" id="ADP23819.1"/>
    </source>
</evidence>
<keyword evidence="1" id="KW-0812">Transmembrane</keyword>
<feature type="transmembrane region" description="Helical" evidence="1">
    <location>
        <begin position="6"/>
        <end position="31"/>
    </location>
</feature>
<dbReference type="EMBL" id="HQ283346">
    <property type="protein sequence ID" value="ADP23805.1"/>
    <property type="molecule type" value="Genomic_DNA"/>
</dbReference>
<gene>
    <name evidence="2" type="primary">ATP8</name>
    <name evidence="7" type="synonym">atp8</name>
</gene>
<dbReference type="EMBL" id="HQ283344">
    <property type="protein sequence ID" value="ADP23777.1"/>
    <property type="molecule type" value="Genomic_DNA"/>
</dbReference>
<keyword evidence="1" id="KW-0472">Membrane</keyword>
<evidence type="ECO:0000313" key="2">
    <source>
        <dbReference type="EMBL" id="ADP23777.1"/>
    </source>
</evidence>
<evidence type="ECO:0000313" key="6">
    <source>
        <dbReference type="EMBL" id="ADP23833.1"/>
    </source>
</evidence>
<name>F2WZ93_SINWO</name>
<reference evidence="7" key="3">
    <citation type="journal article" date="2020" name="Zool. J. Linn. Soc.">
        <title>Phylogeny of European Anodontini (Bivalvia: Unionidae) with a redescription of Anodonta exulcerata.</title>
        <authorList>
            <person name="Riccardi N."/>
            <person name="Froufe E."/>
            <person name="Bogan A.E."/>
            <person name="Zieritz A."/>
            <person name="Teixeira A."/>
            <person name="Vanetti I."/>
            <person name="Varandas S."/>
            <person name="Zaccara S."/>
            <person name="Nagel K.-O."/>
            <person name="Lopes-Lima M."/>
        </authorList>
    </citation>
    <scope>NUCLEOTIDE SEQUENCE</scope>
    <source>
        <strain evidence="7">SW032</strain>
    </source>
</reference>
<reference evidence="2" key="2">
    <citation type="submission" date="2010-09" db="EMBL/GenBank/DDBJ databases">
        <title>Mitogenomics of Unionidae.</title>
        <authorList>
            <person name="Soroka M."/>
            <person name="Burzynski A."/>
        </authorList>
    </citation>
    <scope>NUCLEOTIDE SEQUENCE</scope>
    <source>
        <strain evidence="5">AW123</strain>
        <strain evidence="6">AW125</strain>
        <strain evidence="2">AW19</strain>
    </source>
</reference>
<organism evidence="2">
    <name type="scientific">Sinanodonta woodiana</name>
    <name type="common">Chinese pond mussel</name>
    <name type="synonym">Anodonta woodiana</name>
    <dbReference type="NCBI Taxonomy" id="1069815"/>
    <lineage>
        <taxon>Eukaryota</taxon>
        <taxon>Metazoa</taxon>
        <taxon>Spiralia</taxon>
        <taxon>Lophotrochozoa</taxon>
        <taxon>Mollusca</taxon>
        <taxon>Bivalvia</taxon>
        <taxon>Autobranchia</taxon>
        <taxon>Heteroconchia</taxon>
        <taxon>Palaeoheterodonta</taxon>
        <taxon>Unionida</taxon>
        <taxon>Unionoidea</taxon>
        <taxon>Unionidae</taxon>
        <taxon>Unioninae</taxon>
        <taxon>Sinanodonta</taxon>
    </lineage>
</organism>
<dbReference type="EMBL" id="HQ283345">
    <property type="protein sequence ID" value="ADP23791.1"/>
    <property type="molecule type" value="Genomic_DNA"/>
</dbReference>
<dbReference type="EMBL" id="MN594536">
    <property type="protein sequence ID" value="QQV69725.1"/>
    <property type="molecule type" value="Genomic_DNA"/>
</dbReference>
<evidence type="ECO:0000256" key="1">
    <source>
        <dbReference type="SAM" id="Phobius"/>
    </source>
</evidence>
<keyword evidence="1" id="KW-1133">Transmembrane helix</keyword>
<dbReference type="EMBL" id="HQ283348">
    <property type="protein sequence ID" value="ADP23833.1"/>
    <property type="molecule type" value="Genomic_DNA"/>
</dbReference>
<protein>
    <submittedName>
        <fullName evidence="2">ATP synthase F0 subunit 8</fullName>
    </submittedName>
</protein>
<evidence type="ECO:0000313" key="4">
    <source>
        <dbReference type="EMBL" id="ADP23805.1"/>
    </source>
</evidence>
<dbReference type="AlphaFoldDB" id="F2WZ93"/>
<proteinExistence type="predicted"/>
<evidence type="ECO:0000313" key="7">
    <source>
        <dbReference type="EMBL" id="QQV69725.1"/>
    </source>
</evidence>
<dbReference type="EMBL" id="HQ283347">
    <property type="protein sequence ID" value="ADP23819.1"/>
    <property type="molecule type" value="Genomic_DNA"/>
</dbReference>